<accession>A0ABV2AF20</accession>
<dbReference type="EMBL" id="JBEPIJ010000024">
    <property type="protein sequence ID" value="MES0875229.1"/>
    <property type="molecule type" value="Genomic_DNA"/>
</dbReference>
<name>A0ABV2AF20_9GAMM</name>
<dbReference type="InterPro" id="IPR003719">
    <property type="entry name" value="Phenazine_PhzF-like"/>
</dbReference>
<dbReference type="RefSeq" id="WP_352890677.1">
    <property type="nucleotide sequence ID" value="NZ_JBEPIJ010000024.1"/>
</dbReference>
<evidence type="ECO:0000256" key="1">
    <source>
        <dbReference type="ARBA" id="ARBA00008270"/>
    </source>
</evidence>
<sequence length="298" mass="31429">MPLAYCILDVFTERPYTGNPLAVVLDADELQTAQMQAIAREFNLSETVFLQSPRAEQALARARIFTPAKELPFAGHPTVGAACLLSLIGKAPQGEDVSFVIEQGVGPVPVRVRRAPDRAAYAELTAAQLPEFASEVPDDAVIARILGIDVANLGSNGERVRAVSCGVPFVLVPVRTPEVLAGIDLDVASWRRALAGAWAQALYVYTRGYEGELRARMFAPAMGIAEDPATGSAAAALAGALASDSPIVDGRLHWVIHQGVEMGRPSQLHISAERAGAAVTAVRVGGFAVRIAEGTLTV</sequence>
<evidence type="ECO:0000313" key="2">
    <source>
        <dbReference type="EMBL" id="MES0875229.1"/>
    </source>
</evidence>
<protein>
    <submittedName>
        <fullName evidence="2">PhzF family phenazine biosynthesis protein</fullName>
    </submittedName>
</protein>
<proteinExistence type="inferred from homology"/>
<comment type="similarity">
    <text evidence="1">Belongs to the PhzF family.</text>
</comment>
<dbReference type="Gene3D" id="3.10.310.10">
    <property type="entry name" value="Diaminopimelate Epimerase, Chain A, domain 1"/>
    <property type="match status" value="2"/>
</dbReference>
<gene>
    <name evidence="2" type="ORF">ABSH63_14600</name>
</gene>
<reference evidence="2 3" key="1">
    <citation type="submission" date="2024-06" db="EMBL/GenBank/DDBJ databases">
        <authorList>
            <person name="Li Z."/>
            <person name="Jiang Y."/>
        </authorList>
    </citation>
    <scope>NUCLEOTIDE SEQUENCE [LARGE SCALE GENOMIC DNA]</scope>
    <source>
        <strain evidence="2 3">HSW-8</strain>
    </source>
</reference>
<dbReference type="SUPFAM" id="SSF54506">
    <property type="entry name" value="Diaminopimelate epimerase-like"/>
    <property type="match status" value="1"/>
</dbReference>
<keyword evidence="3" id="KW-1185">Reference proteome</keyword>
<organism evidence="2 3">
    <name type="scientific">Sinimarinibacterium thermocellulolyticum</name>
    <dbReference type="NCBI Taxonomy" id="3170016"/>
    <lineage>
        <taxon>Bacteria</taxon>
        <taxon>Pseudomonadati</taxon>
        <taxon>Pseudomonadota</taxon>
        <taxon>Gammaproteobacteria</taxon>
        <taxon>Nevskiales</taxon>
        <taxon>Nevskiaceae</taxon>
        <taxon>Sinimarinibacterium</taxon>
    </lineage>
</organism>
<comment type="caution">
    <text evidence="2">The sequence shown here is derived from an EMBL/GenBank/DDBJ whole genome shotgun (WGS) entry which is preliminary data.</text>
</comment>
<dbReference type="Proteomes" id="UP001465331">
    <property type="component" value="Unassembled WGS sequence"/>
</dbReference>
<dbReference type="PIRSF" id="PIRSF016184">
    <property type="entry name" value="PhzC_PhzF"/>
    <property type="match status" value="1"/>
</dbReference>
<dbReference type="Pfam" id="PF02567">
    <property type="entry name" value="PhzC-PhzF"/>
    <property type="match status" value="1"/>
</dbReference>
<dbReference type="PANTHER" id="PTHR13774">
    <property type="entry name" value="PHENAZINE BIOSYNTHESIS PROTEIN"/>
    <property type="match status" value="1"/>
</dbReference>
<evidence type="ECO:0000313" key="3">
    <source>
        <dbReference type="Proteomes" id="UP001465331"/>
    </source>
</evidence>
<dbReference type="PANTHER" id="PTHR13774:SF32">
    <property type="entry name" value="ANTISENSE-ENHANCING SEQUENCE 1"/>
    <property type="match status" value="1"/>
</dbReference>
<dbReference type="NCBIfam" id="TIGR00654">
    <property type="entry name" value="PhzF_family"/>
    <property type="match status" value="1"/>
</dbReference>